<sequence>MSKGQNSQSTVKSAPSKNDALSEPMVFDPFVHVPLSLPFCSCSCLKGQEERSIKAAKPNPKIWETHSETHISLHQKNGTIRQSTRINSARPSAFFITATEMHHKINPTANTFFSADHTRKKENPFRRDK</sequence>
<gene>
    <name evidence="2" type="ORF">SAY87_022267</name>
</gene>
<evidence type="ECO:0000256" key="1">
    <source>
        <dbReference type="SAM" id="MobiDB-lite"/>
    </source>
</evidence>
<comment type="caution">
    <text evidence="2">The sequence shown here is derived from an EMBL/GenBank/DDBJ whole genome shotgun (WGS) entry which is preliminary data.</text>
</comment>
<feature type="compositionally biased region" description="Polar residues" evidence="1">
    <location>
        <begin position="1"/>
        <end position="16"/>
    </location>
</feature>
<name>A0AAN7PTD4_9MYRT</name>
<evidence type="ECO:0000313" key="2">
    <source>
        <dbReference type="EMBL" id="KAK4753469.1"/>
    </source>
</evidence>
<organism evidence="2 3">
    <name type="scientific">Trapa incisa</name>
    <dbReference type="NCBI Taxonomy" id="236973"/>
    <lineage>
        <taxon>Eukaryota</taxon>
        <taxon>Viridiplantae</taxon>
        <taxon>Streptophyta</taxon>
        <taxon>Embryophyta</taxon>
        <taxon>Tracheophyta</taxon>
        <taxon>Spermatophyta</taxon>
        <taxon>Magnoliopsida</taxon>
        <taxon>eudicotyledons</taxon>
        <taxon>Gunneridae</taxon>
        <taxon>Pentapetalae</taxon>
        <taxon>rosids</taxon>
        <taxon>malvids</taxon>
        <taxon>Myrtales</taxon>
        <taxon>Lythraceae</taxon>
        <taxon>Trapa</taxon>
    </lineage>
</organism>
<evidence type="ECO:0000313" key="3">
    <source>
        <dbReference type="Proteomes" id="UP001345219"/>
    </source>
</evidence>
<proteinExistence type="predicted"/>
<feature type="region of interest" description="Disordered" evidence="1">
    <location>
        <begin position="1"/>
        <end position="20"/>
    </location>
</feature>
<reference evidence="2 3" key="1">
    <citation type="journal article" date="2023" name="Hortic Res">
        <title>Pangenome of water caltrop reveals structural variations and asymmetric subgenome divergence after allopolyploidization.</title>
        <authorList>
            <person name="Zhang X."/>
            <person name="Chen Y."/>
            <person name="Wang L."/>
            <person name="Yuan Y."/>
            <person name="Fang M."/>
            <person name="Shi L."/>
            <person name="Lu R."/>
            <person name="Comes H.P."/>
            <person name="Ma Y."/>
            <person name="Chen Y."/>
            <person name="Huang G."/>
            <person name="Zhou Y."/>
            <person name="Zheng Z."/>
            <person name="Qiu Y."/>
        </authorList>
    </citation>
    <scope>NUCLEOTIDE SEQUENCE [LARGE SCALE GENOMIC DNA]</scope>
    <source>
        <tissue evidence="2">Roots</tissue>
    </source>
</reference>
<dbReference type="AlphaFoldDB" id="A0AAN7PTD4"/>
<protein>
    <submittedName>
        <fullName evidence="2">Uncharacterized protein</fullName>
    </submittedName>
</protein>
<dbReference type="Proteomes" id="UP001345219">
    <property type="component" value="Chromosome 16"/>
</dbReference>
<dbReference type="EMBL" id="JAXIOK010000016">
    <property type="protein sequence ID" value="KAK4753469.1"/>
    <property type="molecule type" value="Genomic_DNA"/>
</dbReference>
<accession>A0AAN7PTD4</accession>
<keyword evidence="3" id="KW-1185">Reference proteome</keyword>